<evidence type="ECO:0000256" key="1">
    <source>
        <dbReference type="SAM" id="MobiDB-lite"/>
    </source>
</evidence>
<dbReference type="EnsemblProtists" id="EKX35418">
    <property type="protein sequence ID" value="EKX35418"/>
    <property type="gene ID" value="GUITHDRAFT_118435"/>
</dbReference>
<dbReference type="Gene3D" id="6.10.140.2220">
    <property type="match status" value="1"/>
</dbReference>
<proteinExistence type="predicted"/>
<dbReference type="SUPFAM" id="SSF144232">
    <property type="entry name" value="HIT/MYND zinc finger-like"/>
    <property type="match status" value="1"/>
</dbReference>
<dbReference type="HOGENOM" id="CLU_1317609_0_0_1"/>
<dbReference type="GeneID" id="17292116"/>
<reference evidence="2 4" key="1">
    <citation type="journal article" date="2012" name="Nature">
        <title>Algal genomes reveal evolutionary mosaicism and the fate of nucleomorphs.</title>
        <authorList>
            <consortium name="DOE Joint Genome Institute"/>
            <person name="Curtis B.A."/>
            <person name="Tanifuji G."/>
            <person name="Burki F."/>
            <person name="Gruber A."/>
            <person name="Irimia M."/>
            <person name="Maruyama S."/>
            <person name="Arias M.C."/>
            <person name="Ball S.G."/>
            <person name="Gile G.H."/>
            <person name="Hirakawa Y."/>
            <person name="Hopkins J.F."/>
            <person name="Kuo A."/>
            <person name="Rensing S.A."/>
            <person name="Schmutz J."/>
            <person name="Symeonidi A."/>
            <person name="Elias M."/>
            <person name="Eveleigh R.J."/>
            <person name="Herman E.K."/>
            <person name="Klute M.J."/>
            <person name="Nakayama T."/>
            <person name="Obornik M."/>
            <person name="Reyes-Prieto A."/>
            <person name="Armbrust E.V."/>
            <person name="Aves S.J."/>
            <person name="Beiko R.G."/>
            <person name="Coutinho P."/>
            <person name="Dacks J.B."/>
            <person name="Durnford D.G."/>
            <person name="Fast N.M."/>
            <person name="Green B.R."/>
            <person name="Grisdale C.J."/>
            <person name="Hempel F."/>
            <person name="Henrissat B."/>
            <person name="Hoppner M.P."/>
            <person name="Ishida K."/>
            <person name="Kim E."/>
            <person name="Koreny L."/>
            <person name="Kroth P.G."/>
            <person name="Liu Y."/>
            <person name="Malik S.B."/>
            <person name="Maier U.G."/>
            <person name="McRose D."/>
            <person name="Mock T."/>
            <person name="Neilson J.A."/>
            <person name="Onodera N.T."/>
            <person name="Poole A.M."/>
            <person name="Pritham E.J."/>
            <person name="Richards T.A."/>
            <person name="Rocap G."/>
            <person name="Roy S.W."/>
            <person name="Sarai C."/>
            <person name="Schaack S."/>
            <person name="Shirato S."/>
            <person name="Slamovits C.H."/>
            <person name="Spencer D.F."/>
            <person name="Suzuki S."/>
            <person name="Worden A.Z."/>
            <person name="Zauner S."/>
            <person name="Barry K."/>
            <person name="Bell C."/>
            <person name="Bharti A.K."/>
            <person name="Crow J.A."/>
            <person name="Grimwood J."/>
            <person name="Kramer R."/>
            <person name="Lindquist E."/>
            <person name="Lucas S."/>
            <person name="Salamov A."/>
            <person name="McFadden G.I."/>
            <person name="Lane C.E."/>
            <person name="Keeling P.J."/>
            <person name="Gray M.W."/>
            <person name="Grigoriev I.V."/>
            <person name="Archibald J.M."/>
        </authorList>
    </citation>
    <scope>NUCLEOTIDE SEQUENCE</scope>
    <source>
        <strain evidence="2 4">CCMP2712</strain>
    </source>
</reference>
<dbReference type="Proteomes" id="UP000011087">
    <property type="component" value="Unassembled WGS sequence"/>
</dbReference>
<dbReference type="EMBL" id="JH993091">
    <property type="protein sequence ID" value="EKX35418.1"/>
    <property type="molecule type" value="Genomic_DNA"/>
</dbReference>
<dbReference type="InterPro" id="IPR055336">
    <property type="entry name" value="At4g00755-like"/>
</dbReference>
<dbReference type="STRING" id="905079.L1IGR3"/>
<dbReference type="AlphaFoldDB" id="L1IGR3"/>
<dbReference type="KEGG" id="gtt:GUITHDRAFT_118435"/>
<reference evidence="3" key="3">
    <citation type="submission" date="2016-03" db="UniProtKB">
        <authorList>
            <consortium name="EnsemblProtists"/>
        </authorList>
    </citation>
    <scope>IDENTIFICATION</scope>
</reference>
<dbReference type="PaxDb" id="55529-EKX35418"/>
<accession>L1IGR3</accession>
<protein>
    <submittedName>
        <fullName evidence="2 3">Uncharacterized protein</fullName>
    </submittedName>
</protein>
<dbReference type="PANTHER" id="PTHR39741:SF2">
    <property type="entry name" value="F-BOX DOMAIN-CONTAINING PROTEIN"/>
    <property type="match status" value="1"/>
</dbReference>
<dbReference type="PANTHER" id="PTHR39741">
    <property type="entry name" value="F-BOX DOMAIN CONTAINING PROTEIN, EXPRESSED"/>
    <property type="match status" value="1"/>
</dbReference>
<evidence type="ECO:0000313" key="3">
    <source>
        <dbReference type="EnsemblProtists" id="EKX35418"/>
    </source>
</evidence>
<evidence type="ECO:0000313" key="2">
    <source>
        <dbReference type="EMBL" id="EKX35418.1"/>
    </source>
</evidence>
<dbReference type="OrthoDB" id="63379at2759"/>
<organism evidence="2">
    <name type="scientific">Guillardia theta (strain CCMP2712)</name>
    <name type="common">Cryptophyte</name>
    <dbReference type="NCBI Taxonomy" id="905079"/>
    <lineage>
        <taxon>Eukaryota</taxon>
        <taxon>Cryptophyceae</taxon>
        <taxon>Pyrenomonadales</taxon>
        <taxon>Geminigeraceae</taxon>
        <taxon>Guillardia</taxon>
    </lineage>
</organism>
<evidence type="ECO:0000313" key="4">
    <source>
        <dbReference type="Proteomes" id="UP000011087"/>
    </source>
</evidence>
<sequence>MKSTACLVTALKVQPYEAWWQPEDTTVCPSRKPVYSPDHIRFRFGYFPGDSHQGPRPESPAAKSTSMDLEPGESGESGLTHSCTETMSVPQTRKGLEICLDRPMLVLGGFVSLQMFDRVQRQTMSPRDYYTCIQHAAVIGHPLNGVACDPKATRQRGRGNEEEWSWELVATKTCAYCGSLVDVRVVRVWYCDVQHQKSHYKYHKAYCSK</sequence>
<gene>
    <name evidence="2" type="ORF">GUITHDRAFT_118435</name>
</gene>
<keyword evidence="4" id="KW-1185">Reference proteome</keyword>
<dbReference type="RefSeq" id="XP_005822398.1">
    <property type="nucleotide sequence ID" value="XM_005822341.1"/>
</dbReference>
<name>L1IGR3_GUITC</name>
<reference evidence="4" key="2">
    <citation type="submission" date="2012-11" db="EMBL/GenBank/DDBJ databases">
        <authorList>
            <person name="Kuo A."/>
            <person name="Curtis B.A."/>
            <person name="Tanifuji G."/>
            <person name="Burki F."/>
            <person name="Gruber A."/>
            <person name="Irimia M."/>
            <person name="Maruyama S."/>
            <person name="Arias M.C."/>
            <person name="Ball S.G."/>
            <person name="Gile G.H."/>
            <person name="Hirakawa Y."/>
            <person name="Hopkins J.F."/>
            <person name="Rensing S.A."/>
            <person name="Schmutz J."/>
            <person name="Symeonidi A."/>
            <person name="Elias M."/>
            <person name="Eveleigh R.J."/>
            <person name="Herman E.K."/>
            <person name="Klute M.J."/>
            <person name="Nakayama T."/>
            <person name="Obornik M."/>
            <person name="Reyes-Prieto A."/>
            <person name="Armbrust E.V."/>
            <person name="Aves S.J."/>
            <person name="Beiko R.G."/>
            <person name="Coutinho P."/>
            <person name="Dacks J.B."/>
            <person name="Durnford D.G."/>
            <person name="Fast N.M."/>
            <person name="Green B.R."/>
            <person name="Grisdale C."/>
            <person name="Hempe F."/>
            <person name="Henrissat B."/>
            <person name="Hoppner M.P."/>
            <person name="Ishida K.-I."/>
            <person name="Kim E."/>
            <person name="Koreny L."/>
            <person name="Kroth P.G."/>
            <person name="Liu Y."/>
            <person name="Malik S.-B."/>
            <person name="Maier U.G."/>
            <person name="McRose D."/>
            <person name="Mock T."/>
            <person name="Neilson J.A."/>
            <person name="Onodera N.T."/>
            <person name="Poole A.M."/>
            <person name="Pritham E.J."/>
            <person name="Richards T.A."/>
            <person name="Rocap G."/>
            <person name="Roy S.W."/>
            <person name="Sarai C."/>
            <person name="Schaack S."/>
            <person name="Shirato S."/>
            <person name="Slamovits C.H."/>
            <person name="Spencer D.F."/>
            <person name="Suzuki S."/>
            <person name="Worden A.Z."/>
            <person name="Zauner S."/>
            <person name="Barry K."/>
            <person name="Bell C."/>
            <person name="Bharti A.K."/>
            <person name="Crow J.A."/>
            <person name="Grimwood J."/>
            <person name="Kramer R."/>
            <person name="Lindquist E."/>
            <person name="Lucas S."/>
            <person name="Salamov A."/>
            <person name="McFadden G.I."/>
            <person name="Lane C.E."/>
            <person name="Keeling P.J."/>
            <person name="Gray M.W."/>
            <person name="Grigoriev I.V."/>
            <person name="Archibald J.M."/>
        </authorList>
    </citation>
    <scope>NUCLEOTIDE SEQUENCE</scope>
    <source>
        <strain evidence="4">CCMP2712</strain>
    </source>
</reference>
<feature type="region of interest" description="Disordered" evidence="1">
    <location>
        <begin position="47"/>
        <end position="83"/>
    </location>
</feature>